<protein>
    <recommendedName>
        <fullName evidence="6">mitogen-activated protein kinase kinase</fullName>
        <ecNumber evidence="6">2.7.12.2</ecNumber>
    </recommendedName>
</protein>
<comment type="caution">
    <text evidence="11">The sequence shown here is derived from an EMBL/GenBank/DDBJ whole genome shotgun (WGS) entry which is preliminary data.</text>
</comment>
<dbReference type="PROSITE" id="PS00108">
    <property type="entry name" value="PROTEIN_KINASE_ST"/>
    <property type="match status" value="1"/>
</dbReference>
<evidence type="ECO:0000256" key="4">
    <source>
        <dbReference type="ARBA" id="ARBA00022840"/>
    </source>
</evidence>
<dbReference type="PANTHER" id="PTHR48013">
    <property type="entry name" value="DUAL SPECIFICITY MITOGEN-ACTIVATED PROTEIN KINASE KINASE 5-RELATED"/>
    <property type="match status" value="1"/>
</dbReference>
<organism evidence="11 12">
    <name type="scientific">Phellinidium pouzarii</name>
    <dbReference type="NCBI Taxonomy" id="167371"/>
    <lineage>
        <taxon>Eukaryota</taxon>
        <taxon>Fungi</taxon>
        <taxon>Dikarya</taxon>
        <taxon>Basidiomycota</taxon>
        <taxon>Agaricomycotina</taxon>
        <taxon>Agaricomycetes</taxon>
        <taxon>Hymenochaetales</taxon>
        <taxon>Hymenochaetaceae</taxon>
        <taxon>Phellinidium</taxon>
    </lineage>
</organism>
<comment type="catalytic activity">
    <reaction evidence="8">
        <text>L-threonyl-[protein] + ATP = O-phospho-L-threonyl-[protein] + ADP + H(+)</text>
        <dbReference type="Rhea" id="RHEA:46608"/>
        <dbReference type="Rhea" id="RHEA-COMP:11060"/>
        <dbReference type="Rhea" id="RHEA-COMP:11605"/>
        <dbReference type="ChEBI" id="CHEBI:15378"/>
        <dbReference type="ChEBI" id="CHEBI:30013"/>
        <dbReference type="ChEBI" id="CHEBI:30616"/>
        <dbReference type="ChEBI" id="CHEBI:61977"/>
        <dbReference type="ChEBI" id="CHEBI:456216"/>
        <dbReference type="EC" id="2.7.12.2"/>
    </reaction>
</comment>
<keyword evidence="12" id="KW-1185">Reference proteome</keyword>
<evidence type="ECO:0000313" key="11">
    <source>
        <dbReference type="EMBL" id="THH11312.1"/>
    </source>
</evidence>
<accession>A0A4S4LH71</accession>
<evidence type="ECO:0000256" key="1">
    <source>
        <dbReference type="ARBA" id="ARBA00022679"/>
    </source>
</evidence>
<dbReference type="Pfam" id="PF00069">
    <property type="entry name" value="Pkinase"/>
    <property type="match status" value="1"/>
</dbReference>
<dbReference type="PANTHER" id="PTHR48013:SF9">
    <property type="entry name" value="DUAL SPECIFICITY MITOGEN-ACTIVATED PROTEIN KINASE KINASE 5"/>
    <property type="match status" value="1"/>
</dbReference>
<dbReference type="OrthoDB" id="346907at2759"/>
<dbReference type="Gene3D" id="1.10.510.10">
    <property type="entry name" value="Transferase(Phosphotransferase) domain 1"/>
    <property type="match status" value="1"/>
</dbReference>
<evidence type="ECO:0000256" key="7">
    <source>
        <dbReference type="ARBA" id="ARBA00049014"/>
    </source>
</evidence>
<dbReference type="SUPFAM" id="SSF56112">
    <property type="entry name" value="Protein kinase-like (PK-like)"/>
    <property type="match status" value="1"/>
</dbReference>
<keyword evidence="1" id="KW-0808">Transferase</keyword>
<keyword evidence="2" id="KW-0547">Nucleotide-binding</keyword>
<dbReference type="InterPro" id="IPR008271">
    <property type="entry name" value="Ser/Thr_kinase_AS"/>
</dbReference>
<gene>
    <name evidence="11" type="ORF">EW145_g736</name>
</gene>
<evidence type="ECO:0000256" key="6">
    <source>
        <dbReference type="ARBA" id="ARBA00038999"/>
    </source>
</evidence>
<dbReference type="InterPro" id="IPR011009">
    <property type="entry name" value="Kinase-like_dom_sf"/>
</dbReference>
<dbReference type="AlphaFoldDB" id="A0A4S4LH71"/>
<comment type="catalytic activity">
    <reaction evidence="9">
        <text>L-tyrosyl-[protein] + ATP = O-phospho-L-tyrosyl-[protein] + ADP + H(+)</text>
        <dbReference type="Rhea" id="RHEA:10596"/>
        <dbReference type="Rhea" id="RHEA-COMP:10136"/>
        <dbReference type="Rhea" id="RHEA-COMP:20101"/>
        <dbReference type="ChEBI" id="CHEBI:15378"/>
        <dbReference type="ChEBI" id="CHEBI:30616"/>
        <dbReference type="ChEBI" id="CHEBI:46858"/>
        <dbReference type="ChEBI" id="CHEBI:61978"/>
        <dbReference type="ChEBI" id="CHEBI:456216"/>
        <dbReference type="EC" id="2.7.12.2"/>
    </reaction>
</comment>
<evidence type="ECO:0000256" key="3">
    <source>
        <dbReference type="ARBA" id="ARBA00022777"/>
    </source>
</evidence>
<evidence type="ECO:0000259" key="10">
    <source>
        <dbReference type="PROSITE" id="PS50011"/>
    </source>
</evidence>
<evidence type="ECO:0000256" key="8">
    <source>
        <dbReference type="ARBA" id="ARBA00049299"/>
    </source>
</evidence>
<dbReference type="GO" id="GO:0005524">
    <property type="term" value="F:ATP binding"/>
    <property type="evidence" value="ECO:0007669"/>
    <property type="project" value="UniProtKB-KW"/>
</dbReference>
<dbReference type="EMBL" id="SGPK01000016">
    <property type="protein sequence ID" value="THH11312.1"/>
    <property type="molecule type" value="Genomic_DNA"/>
</dbReference>
<proteinExistence type="inferred from homology"/>
<dbReference type="PROSITE" id="PS50011">
    <property type="entry name" value="PROTEIN_KINASE_DOM"/>
    <property type="match status" value="1"/>
</dbReference>
<evidence type="ECO:0000256" key="9">
    <source>
        <dbReference type="ARBA" id="ARBA00051693"/>
    </source>
</evidence>
<comment type="similarity">
    <text evidence="5">Belongs to the protein kinase superfamily. STE Ser/Thr protein kinase family. MAP kinase kinase subfamily.</text>
</comment>
<keyword evidence="4" id="KW-0067">ATP-binding</keyword>
<dbReference type="GO" id="GO:0004708">
    <property type="term" value="F:MAP kinase kinase activity"/>
    <property type="evidence" value="ECO:0007669"/>
    <property type="project" value="UniProtKB-EC"/>
</dbReference>
<dbReference type="InterPro" id="IPR000719">
    <property type="entry name" value="Prot_kinase_dom"/>
</dbReference>
<feature type="domain" description="Protein kinase" evidence="10">
    <location>
        <begin position="1"/>
        <end position="195"/>
    </location>
</feature>
<evidence type="ECO:0000256" key="2">
    <source>
        <dbReference type="ARBA" id="ARBA00022741"/>
    </source>
</evidence>
<evidence type="ECO:0000256" key="5">
    <source>
        <dbReference type="ARBA" id="ARBA00038035"/>
    </source>
</evidence>
<dbReference type="SMART" id="SM00220">
    <property type="entry name" value="S_TKc"/>
    <property type="match status" value="1"/>
</dbReference>
<evidence type="ECO:0000313" key="12">
    <source>
        <dbReference type="Proteomes" id="UP000308199"/>
    </source>
</evidence>
<reference evidence="11 12" key="1">
    <citation type="submission" date="2019-02" db="EMBL/GenBank/DDBJ databases">
        <title>Genome sequencing of the rare red list fungi Phellinidium pouzarii.</title>
        <authorList>
            <person name="Buettner E."/>
            <person name="Kellner H."/>
        </authorList>
    </citation>
    <scope>NUCLEOTIDE SEQUENCE [LARGE SCALE GENOMIC DNA]</scope>
    <source>
        <strain evidence="11 12">DSM 108285</strain>
    </source>
</reference>
<dbReference type="Proteomes" id="UP000308199">
    <property type="component" value="Unassembled WGS sequence"/>
</dbReference>
<name>A0A4S4LH71_9AGAM</name>
<sequence length="235" mass="25899">MDNGTSIDYLNTHPECCDLPQMVLGIAEGINYLHSKGIVHSDIKPDNILISQSGDPLLCDFGISNKLSPSQSFSIGSSTTGGIRGTIRYMAKELLKPVEKGQTENTHSKESDIWAFGMSILELITRKRPFSHINRDIQVLMTIIEGQIPALPANFESLNNFEQNLWHICKLCWVEDPADRPLIWNRRGTRQSSAIAAKCLSGESGSAAPTVRKTCVANVKASIHTTANIFHELIP</sequence>
<comment type="catalytic activity">
    <reaction evidence="7">
        <text>L-seryl-[protein] + ATP = O-phospho-L-seryl-[protein] + ADP + H(+)</text>
        <dbReference type="Rhea" id="RHEA:17989"/>
        <dbReference type="Rhea" id="RHEA-COMP:9863"/>
        <dbReference type="Rhea" id="RHEA-COMP:11604"/>
        <dbReference type="ChEBI" id="CHEBI:15378"/>
        <dbReference type="ChEBI" id="CHEBI:29999"/>
        <dbReference type="ChEBI" id="CHEBI:30616"/>
        <dbReference type="ChEBI" id="CHEBI:83421"/>
        <dbReference type="ChEBI" id="CHEBI:456216"/>
        <dbReference type="EC" id="2.7.12.2"/>
    </reaction>
</comment>
<keyword evidence="3" id="KW-0418">Kinase</keyword>
<dbReference type="EC" id="2.7.12.2" evidence="6"/>